<evidence type="ECO:0000313" key="2">
    <source>
        <dbReference type="Proteomes" id="UP000230423"/>
    </source>
</evidence>
<sequence length="106" mass="12125">MLTAKKLQCNLSKGVTHKVIQAEDALNLNALLLSGNSSKLFSTDLTRKRMPPMTSSILMTINKCEFSSCLYFFMQFYKNCRVIENGEALATEFKMLQNFIYYAAQY</sequence>
<dbReference type="AlphaFoldDB" id="A0A2G9TBK7"/>
<dbReference type="Proteomes" id="UP000230423">
    <property type="component" value="Unassembled WGS sequence"/>
</dbReference>
<dbReference type="EMBL" id="KZ386734">
    <property type="protein sequence ID" value="PIO55347.1"/>
    <property type="molecule type" value="Genomic_DNA"/>
</dbReference>
<protein>
    <submittedName>
        <fullName evidence="1">Uncharacterized protein</fullName>
    </submittedName>
</protein>
<name>A0A2G9TBK7_TELCI</name>
<gene>
    <name evidence="1" type="ORF">TELCIR_23267</name>
</gene>
<keyword evidence="2" id="KW-1185">Reference proteome</keyword>
<accession>A0A2G9TBK7</accession>
<reference evidence="1 2" key="1">
    <citation type="submission" date="2015-09" db="EMBL/GenBank/DDBJ databases">
        <title>Draft genome of the parasitic nematode Teladorsagia circumcincta isolate WARC Sus (inbred).</title>
        <authorList>
            <person name="Mitreva M."/>
        </authorList>
    </citation>
    <scope>NUCLEOTIDE SEQUENCE [LARGE SCALE GENOMIC DNA]</scope>
    <source>
        <strain evidence="1 2">S</strain>
    </source>
</reference>
<organism evidence="1 2">
    <name type="scientific">Teladorsagia circumcincta</name>
    <name type="common">Brown stomach worm</name>
    <name type="synonym">Ostertagia circumcincta</name>
    <dbReference type="NCBI Taxonomy" id="45464"/>
    <lineage>
        <taxon>Eukaryota</taxon>
        <taxon>Metazoa</taxon>
        <taxon>Ecdysozoa</taxon>
        <taxon>Nematoda</taxon>
        <taxon>Chromadorea</taxon>
        <taxon>Rhabditida</taxon>
        <taxon>Rhabditina</taxon>
        <taxon>Rhabditomorpha</taxon>
        <taxon>Strongyloidea</taxon>
        <taxon>Trichostrongylidae</taxon>
        <taxon>Teladorsagia</taxon>
    </lineage>
</organism>
<evidence type="ECO:0000313" key="1">
    <source>
        <dbReference type="EMBL" id="PIO55347.1"/>
    </source>
</evidence>
<proteinExistence type="predicted"/>